<proteinExistence type="predicted"/>
<protein>
    <submittedName>
        <fullName evidence="1">Uncharacterized protein</fullName>
    </submittedName>
</protein>
<evidence type="ECO:0000313" key="1">
    <source>
        <dbReference type="EMBL" id="SVD06561.1"/>
    </source>
</evidence>
<feature type="non-terminal residue" evidence="1">
    <location>
        <position position="127"/>
    </location>
</feature>
<accession>A0A382SCC1</accession>
<dbReference type="EMBL" id="UINC01127439">
    <property type="protein sequence ID" value="SVD06561.1"/>
    <property type="molecule type" value="Genomic_DNA"/>
</dbReference>
<dbReference type="Gene3D" id="3.40.50.1820">
    <property type="entry name" value="alpha/beta hydrolase"/>
    <property type="match status" value="1"/>
</dbReference>
<name>A0A382SCC1_9ZZZZ</name>
<organism evidence="1">
    <name type="scientific">marine metagenome</name>
    <dbReference type="NCBI Taxonomy" id="408172"/>
    <lineage>
        <taxon>unclassified sequences</taxon>
        <taxon>metagenomes</taxon>
        <taxon>ecological metagenomes</taxon>
    </lineage>
</organism>
<sequence length="127" mass="14298">MKPYAPCLLLALACFASGTFAEPGDDALKEYFELETAKIEAGFLAEVKNKADWLAKKDTYRKQLFHMLGFHPNRERTDLKATVTGKVEGEGFVVEKLHYQSSPGLYVTGNLYLPKDRKPNQKFPAIL</sequence>
<reference evidence="1" key="1">
    <citation type="submission" date="2018-05" db="EMBL/GenBank/DDBJ databases">
        <authorList>
            <person name="Lanie J.A."/>
            <person name="Ng W.-L."/>
            <person name="Kazmierczak K.M."/>
            <person name="Andrzejewski T.M."/>
            <person name="Davidsen T.M."/>
            <person name="Wayne K.J."/>
            <person name="Tettelin H."/>
            <person name="Glass J.I."/>
            <person name="Rusch D."/>
            <person name="Podicherti R."/>
            <person name="Tsui H.-C.T."/>
            <person name="Winkler M.E."/>
        </authorList>
    </citation>
    <scope>NUCLEOTIDE SEQUENCE</scope>
</reference>
<gene>
    <name evidence="1" type="ORF">METZ01_LOCUS359415</name>
</gene>
<dbReference type="InterPro" id="IPR029058">
    <property type="entry name" value="AB_hydrolase_fold"/>
</dbReference>
<dbReference type="AlphaFoldDB" id="A0A382SCC1"/>